<evidence type="ECO:0000313" key="3">
    <source>
        <dbReference type="Proteomes" id="UP000007722"/>
    </source>
</evidence>
<reference evidence="1 3" key="1">
    <citation type="submission" date="2010-05" db="EMBL/GenBank/DDBJ databases">
        <title>Complete sequence of Methanococcus voltae A3.</title>
        <authorList>
            <consortium name="US DOE Joint Genome Institute"/>
            <person name="Lucas S."/>
            <person name="Copeland A."/>
            <person name="Lapidus A."/>
            <person name="Cheng J.-F."/>
            <person name="Bruce D."/>
            <person name="Goodwin L."/>
            <person name="Pitluck S."/>
            <person name="Lowry S."/>
            <person name="Clum A."/>
            <person name="Land M."/>
            <person name="Hauser L."/>
            <person name="Kyrpides N."/>
            <person name="Mikhailova N."/>
            <person name="Whitman W.B."/>
            <person name="Woyke T."/>
        </authorList>
    </citation>
    <scope>NUCLEOTIDE SEQUENCE [LARGE SCALE GENOMIC DNA]</scope>
    <source>
        <strain evidence="1">A3</strain>
        <strain evidence="3">ATCC BAA-1334 / A3</strain>
    </source>
</reference>
<evidence type="ECO:0000313" key="2">
    <source>
        <dbReference type="EMBL" id="ADI35779.1"/>
    </source>
</evidence>
<dbReference type="Proteomes" id="UP000007722">
    <property type="component" value="Chromosome"/>
</dbReference>
<dbReference type="KEGG" id="mvo:Mvol_0119"/>
<accession>D7DRF9</accession>
<protein>
    <submittedName>
        <fullName evidence="1">Uncharacterized protein</fullName>
    </submittedName>
</protein>
<dbReference type="STRING" id="456320.Mvol_0059"/>
<dbReference type="HOGENOM" id="CLU_1076106_0_0_2"/>
<proteinExistence type="predicted"/>
<dbReference type="InParanoid" id="D7DRF9"/>
<name>D7DRF9_METV3</name>
<keyword evidence="3" id="KW-1185">Reference proteome</keyword>
<organism evidence="1 3">
    <name type="scientific">Methanococcus voltae (strain ATCC BAA-1334 / A3)</name>
    <dbReference type="NCBI Taxonomy" id="456320"/>
    <lineage>
        <taxon>Archaea</taxon>
        <taxon>Methanobacteriati</taxon>
        <taxon>Methanobacteriota</taxon>
        <taxon>Methanomada group</taxon>
        <taxon>Methanococci</taxon>
        <taxon>Methanococcales</taxon>
        <taxon>Methanococcaceae</taxon>
        <taxon>Methanococcus</taxon>
    </lineage>
</organism>
<dbReference type="OrthoDB" id="65227at2157"/>
<evidence type="ECO:0000313" key="1">
    <source>
        <dbReference type="EMBL" id="ADI35719.1"/>
    </source>
</evidence>
<dbReference type="EMBL" id="CP002057">
    <property type="protein sequence ID" value="ADI35779.1"/>
    <property type="molecule type" value="Genomic_DNA"/>
</dbReference>
<dbReference type="EMBL" id="CP002057">
    <property type="protein sequence ID" value="ADI35719.1"/>
    <property type="molecule type" value="Genomic_DNA"/>
</dbReference>
<dbReference type="KEGG" id="mvo:Mvol_0059"/>
<dbReference type="eggNOG" id="arCOG05037">
    <property type="taxonomic scope" value="Archaea"/>
</dbReference>
<sequence>MTNEIEIITFQEVKSNDKDVTEVMYDKFLKELKEKYPNMEVLSEDCDEEFDEKKNGGTTFYSKILEMKLNFETFTDYIKYCMEQGADLEVMKPSKITVNSKEFGELLIYILDFFNKIQARYDISYTVSTKPEIENTIEELKEGIYDEDDKFDFLEDGYIDAKFVLKGFGKSEEEVISNIVKTVSEDMYVNKVITQPMEFESVNGVNIVKPEFSGLIAVEVFAKPFELIEFTYKYLPITVKFQEKNIELDISEIQDIGNDLGGAVFELSHAAANM</sequence>
<dbReference type="AlphaFoldDB" id="D7DRF9"/>
<gene>
    <name evidence="1" type="ordered locus">Mvol_0059</name>
    <name evidence="2" type="ordered locus">Mvol_0119</name>
</gene>